<comment type="caution">
    <text evidence="1">The sequence shown here is derived from an EMBL/GenBank/DDBJ whole genome shotgun (WGS) entry which is preliminary data.</text>
</comment>
<sequence>MCGRWESIAEMFVGQLSSTPQMAIPSKRKTKSQFELTASRLNHAVPMDMIQASQRGGVLIIICCSLKRVNRVYHWIQHCELDYNFLNERPPNDRDQLMNIMREKPTFLCTSC</sequence>
<name>A0A2G5S903_9PELO</name>
<proteinExistence type="predicted"/>
<keyword evidence="2" id="KW-1185">Reference proteome</keyword>
<evidence type="ECO:0000313" key="1">
    <source>
        <dbReference type="EMBL" id="PIC11507.1"/>
    </source>
</evidence>
<protein>
    <submittedName>
        <fullName evidence="1">Uncharacterized protein</fullName>
    </submittedName>
</protein>
<gene>
    <name evidence="1" type="ORF">B9Z55_029032</name>
</gene>
<dbReference type="AlphaFoldDB" id="A0A2G5S903"/>
<dbReference type="EMBL" id="PDUG01000076">
    <property type="protein sequence ID" value="PIC11507.1"/>
    <property type="molecule type" value="Genomic_DNA"/>
</dbReference>
<evidence type="ECO:0000313" key="2">
    <source>
        <dbReference type="Proteomes" id="UP000230233"/>
    </source>
</evidence>
<organism evidence="1 2">
    <name type="scientific">Caenorhabditis nigoni</name>
    <dbReference type="NCBI Taxonomy" id="1611254"/>
    <lineage>
        <taxon>Eukaryota</taxon>
        <taxon>Metazoa</taxon>
        <taxon>Ecdysozoa</taxon>
        <taxon>Nematoda</taxon>
        <taxon>Chromadorea</taxon>
        <taxon>Rhabditida</taxon>
        <taxon>Rhabditina</taxon>
        <taxon>Rhabditomorpha</taxon>
        <taxon>Rhabditoidea</taxon>
        <taxon>Rhabditidae</taxon>
        <taxon>Peloderinae</taxon>
        <taxon>Caenorhabditis</taxon>
    </lineage>
</organism>
<dbReference type="Proteomes" id="UP000230233">
    <property type="component" value="Unassembled WGS sequence"/>
</dbReference>
<accession>A0A2G5S903</accession>
<dbReference type="OrthoDB" id="283111at2759"/>
<reference evidence="2" key="1">
    <citation type="submission" date="2017-10" db="EMBL/GenBank/DDBJ databases">
        <title>Rapid genome shrinkage in a self-fertile nematode reveals novel sperm competition proteins.</title>
        <authorList>
            <person name="Yin D."/>
            <person name="Schwarz E.M."/>
            <person name="Thomas C.G."/>
            <person name="Felde R.L."/>
            <person name="Korf I.F."/>
            <person name="Cutter A.D."/>
            <person name="Schartner C.M."/>
            <person name="Ralston E.J."/>
            <person name="Meyer B.J."/>
            <person name="Haag E.S."/>
        </authorList>
    </citation>
    <scope>NUCLEOTIDE SEQUENCE [LARGE SCALE GENOMIC DNA]</scope>
    <source>
        <strain evidence="2">JU1422</strain>
    </source>
</reference>